<evidence type="ECO:0000256" key="5">
    <source>
        <dbReference type="SAM" id="Phobius"/>
    </source>
</evidence>
<sequence>MMRMLTGLAVADFRDRVRRPAYVVILAAAVALGYVAVPDSDAKWMIMQIGDHRGIYNSAYVGMVTALASGLWITLGGFYIVRNSIERDRSTRVGQLLAATPLRTTAYMVGKFLSNLMLLSSMLVVLALTALVMQLARGESHDIDLIALWQPFLLIALPLVALTAALALLFESLPLLRTGLGNILWFCIWMVVSTAGQGPGLPLDGIGVNSVVRSMYDDMVAQHIDVTGAFSLGLTYLDKPLGLFTWDGFTPTAGYVLGRVTLLLIAVVIAMLPALWFGRFDPARTWRGQGRTPEQAPADGVVQPVFIDEVGPGTPPQGYGGAAPSRPTVATLLRTRPEPGAVTLRVWAGEVRILLQGVRWWWWTGAAFLMIAALSAPEIHGIIRVMLPLAWIWPVLIWSRLGTQRHEYHVDGMLGAYPAVRRRVFAEWAAGLTITAVAGIGPLIRLVAAADWFGLAGWVGGALFIPSLALTLGTLSRTHRLFQAVYLPLWYSVANGLPIFDFMGALRDSSELAAVQPSVTVAVSAALMAIVFMTGVLRRFGRD</sequence>
<evidence type="ECO:0000256" key="2">
    <source>
        <dbReference type="ARBA" id="ARBA00022692"/>
    </source>
</evidence>
<feature type="transmembrane region" description="Helical" evidence="5">
    <location>
        <begin position="518"/>
        <end position="537"/>
    </location>
</feature>
<evidence type="ECO:0000256" key="4">
    <source>
        <dbReference type="ARBA" id="ARBA00023136"/>
    </source>
</evidence>
<dbReference type="AlphaFoldDB" id="A0A371PYQ3"/>
<reference evidence="7 8" key="1">
    <citation type="submission" date="2018-08" db="EMBL/GenBank/DDBJ databases">
        <title>Streptomyces NEAU-D10 sp. nov., a novel Actinomycete isolated from soil.</title>
        <authorList>
            <person name="Jin L."/>
        </authorList>
    </citation>
    <scope>NUCLEOTIDE SEQUENCE [LARGE SCALE GENOMIC DNA]</scope>
    <source>
        <strain evidence="7 8">NEAU-D10</strain>
    </source>
</reference>
<comment type="caution">
    <text evidence="7">The sequence shown here is derived from an EMBL/GenBank/DDBJ whole genome shotgun (WGS) entry which is preliminary data.</text>
</comment>
<evidence type="ECO:0000256" key="1">
    <source>
        <dbReference type="ARBA" id="ARBA00004141"/>
    </source>
</evidence>
<evidence type="ECO:0000256" key="3">
    <source>
        <dbReference type="ARBA" id="ARBA00022989"/>
    </source>
</evidence>
<organism evidence="7 8">
    <name type="scientific">Streptomyces inhibens</name>
    <dbReference type="NCBI Taxonomy" id="2293571"/>
    <lineage>
        <taxon>Bacteria</taxon>
        <taxon>Bacillati</taxon>
        <taxon>Actinomycetota</taxon>
        <taxon>Actinomycetes</taxon>
        <taxon>Kitasatosporales</taxon>
        <taxon>Streptomycetaceae</taxon>
        <taxon>Streptomyces</taxon>
    </lineage>
</organism>
<accession>A0A371PYQ3</accession>
<protein>
    <recommendedName>
        <fullName evidence="6">ABC-2 type transporter transmembrane domain-containing protein</fullName>
    </recommendedName>
</protein>
<feature type="transmembrane region" description="Helical" evidence="5">
    <location>
        <begin position="360"/>
        <end position="376"/>
    </location>
</feature>
<evidence type="ECO:0000313" key="8">
    <source>
        <dbReference type="Proteomes" id="UP000262477"/>
    </source>
</evidence>
<dbReference type="GO" id="GO:0140359">
    <property type="term" value="F:ABC-type transporter activity"/>
    <property type="evidence" value="ECO:0007669"/>
    <property type="project" value="InterPro"/>
</dbReference>
<evidence type="ECO:0000259" key="6">
    <source>
        <dbReference type="Pfam" id="PF12698"/>
    </source>
</evidence>
<feature type="transmembrane region" description="Helical" evidence="5">
    <location>
        <begin position="57"/>
        <end position="81"/>
    </location>
</feature>
<keyword evidence="3 5" id="KW-1133">Transmembrane helix</keyword>
<proteinExistence type="predicted"/>
<dbReference type="Pfam" id="PF12698">
    <property type="entry name" value="ABC2_membrane_3"/>
    <property type="match status" value="1"/>
</dbReference>
<feature type="transmembrane region" description="Helical" evidence="5">
    <location>
        <begin position="182"/>
        <end position="201"/>
    </location>
</feature>
<feature type="transmembrane region" description="Helical" evidence="5">
    <location>
        <begin position="21"/>
        <end position="37"/>
    </location>
</feature>
<name>A0A371PYQ3_STRIH</name>
<dbReference type="Proteomes" id="UP000262477">
    <property type="component" value="Unassembled WGS sequence"/>
</dbReference>
<feature type="domain" description="ABC-2 type transporter transmembrane" evidence="6">
    <location>
        <begin position="58"/>
        <end position="193"/>
    </location>
</feature>
<keyword evidence="4 5" id="KW-0472">Membrane</keyword>
<comment type="subcellular location">
    <subcellularLocation>
        <location evidence="1">Membrane</location>
        <topology evidence="1">Multi-pass membrane protein</topology>
    </subcellularLocation>
</comment>
<feature type="transmembrane region" description="Helical" evidence="5">
    <location>
        <begin position="452"/>
        <end position="472"/>
    </location>
</feature>
<feature type="transmembrane region" description="Helical" evidence="5">
    <location>
        <begin position="256"/>
        <end position="277"/>
    </location>
</feature>
<feature type="transmembrane region" description="Helical" evidence="5">
    <location>
        <begin position="112"/>
        <end position="136"/>
    </location>
</feature>
<feature type="transmembrane region" description="Helical" evidence="5">
    <location>
        <begin position="484"/>
        <end position="506"/>
    </location>
</feature>
<feature type="transmembrane region" description="Helical" evidence="5">
    <location>
        <begin position="148"/>
        <end position="170"/>
    </location>
</feature>
<dbReference type="OrthoDB" id="6017159at2"/>
<feature type="transmembrane region" description="Helical" evidence="5">
    <location>
        <begin position="424"/>
        <end position="446"/>
    </location>
</feature>
<evidence type="ECO:0000313" key="7">
    <source>
        <dbReference type="EMBL" id="REK87559.1"/>
    </source>
</evidence>
<feature type="transmembrane region" description="Helical" evidence="5">
    <location>
        <begin position="382"/>
        <end position="403"/>
    </location>
</feature>
<dbReference type="GO" id="GO:0016020">
    <property type="term" value="C:membrane"/>
    <property type="evidence" value="ECO:0007669"/>
    <property type="project" value="UniProtKB-SubCell"/>
</dbReference>
<keyword evidence="2 5" id="KW-0812">Transmembrane</keyword>
<keyword evidence="8" id="KW-1185">Reference proteome</keyword>
<gene>
    <name evidence="7" type="ORF">DY245_26150</name>
</gene>
<dbReference type="EMBL" id="QUAC01000209">
    <property type="protein sequence ID" value="REK87559.1"/>
    <property type="molecule type" value="Genomic_DNA"/>
</dbReference>
<dbReference type="InterPro" id="IPR013525">
    <property type="entry name" value="ABC2_TM"/>
</dbReference>